<proteinExistence type="predicted"/>
<dbReference type="InterPro" id="IPR036927">
    <property type="entry name" value="Cyt_c_oxase-like_su1_sf"/>
</dbReference>
<name>A0A3B1BJ23_9ZZZZ</name>
<dbReference type="EMBL" id="UOGA01000110">
    <property type="protein sequence ID" value="VAX17999.1"/>
    <property type="molecule type" value="Genomic_DNA"/>
</dbReference>
<dbReference type="InterPro" id="IPR000883">
    <property type="entry name" value="Cyt_C_Oxase_1"/>
</dbReference>
<dbReference type="Gene3D" id="1.20.210.10">
    <property type="entry name" value="Cytochrome c oxidase-like, subunit I domain"/>
    <property type="match status" value="1"/>
</dbReference>
<dbReference type="GO" id="GO:0020037">
    <property type="term" value="F:heme binding"/>
    <property type="evidence" value="ECO:0007669"/>
    <property type="project" value="InterPro"/>
</dbReference>
<feature type="transmembrane region" description="Helical" evidence="1">
    <location>
        <begin position="111"/>
        <end position="133"/>
    </location>
</feature>
<keyword evidence="1" id="KW-1133">Transmembrane helix</keyword>
<feature type="transmembrane region" description="Helical" evidence="1">
    <location>
        <begin position="44"/>
        <end position="64"/>
    </location>
</feature>
<protein>
    <recommendedName>
        <fullName evidence="3">Cytochrome C and Quinol oxidase polypeptide I</fullName>
    </recommendedName>
</protein>
<evidence type="ECO:0000256" key="1">
    <source>
        <dbReference type="SAM" id="Phobius"/>
    </source>
</evidence>
<evidence type="ECO:0000313" key="2">
    <source>
        <dbReference type="EMBL" id="VAX17999.1"/>
    </source>
</evidence>
<dbReference type="Pfam" id="PF00115">
    <property type="entry name" value="COX1"/>
    <property type="match status" value="1"/>
</dbReference>
<evidence type="ECO:0008006" key="3">
    <source>
        <dbReference type="Google" id="ProtNLM"/>
    </source>
</evidence>
<keyword evidence="1" id="KW-0812">Transmembrane</keyword>
<dbReference type="AlphaFoldDB" id="A0A3B1BJ23"/>
<sequence length="151" mass="17277">MFTIVRRYIKTSLIFFLAGLLLGVWILYLRLAGSADNLGVLISAHTHLILFGFMVMLIMGVAYWMFPRPAKEDFRYSPRLSEINYWFITLGTAIRAVGEISIYIYSWDSAVFLIAFGAGAQLIAGFIFSWNIWTRIRSVGSHHREAKGEKF</sequence>
<dbReference type="GO" id="GO:0004129">
    <property type="term" value="F:cytochrome-c oxidase activity"/>
    <property type="evidence" value="ECO:0007669"/>
    <property type="project" value="InterPro"/>
</dbReference>
<gene>
    <name evidence="2" type="ORF">MNBD_NITROSPINAE04-146</name>
</gene>
<accession>A0A3B1BJ23</accession>
<dbReference type="SUPFAM" id="SSF81442">
    <property type="entry name" value="Cytochrome c oxidase subunit I-like"/>
    <property type="match status" value="1"/>
</dbReference>
<dbReference type="GO" id="GO:0016020">
    <property type="term" value="C:membrane"/>
    <property type="evidence" value="ECO:0007669"/>
    <property type="project" value="InterPro"/>
</dbReference>
<feature type="transmembrane region" description="Helical" evidence="1">
    <location>
        <begin position="12"/>
        <end position="32"/>
    </location>
</feature>
<keyword evidence="1" id="KW-0472">Membrane</keyword>
<organism evidence="2">
    <name type="scientific">hydrothermal vent metagenome</name>
    <dbReference type="NCBI Taxonomy" id="652676"/>
    <lineage>
        <taxon>unclassified sequences</taxon>
        <taxon>metagenomes</taxon>
        <taxon>ecological metagenomes</taxon>
    </lineage>
</organism>
<feature type="transmembrane region" description="Helical" evidence="1">
    <location>
        <begin position="85"/>
        <end position="105"/>
    </location>
</feature>
<reference evidence="2" key="1">
    <citation type="submission" date="2018-06" db="EMBL/GenBank/DDBJ databases">
        <authorList>
            <person name="Zhirakovskaya E."/>
        </authorList>
    </citation>
    <scope>NUCLEOTIDE SEQUENCE</scope>
</reference>
<dbReference type="GO" id="GO:0009060">
    <property type="term" value="P:aerobic respiration"/>
    <property type="evidence" value="ECO:0007669"/>
    <property type="project" value="InterPro"/>
</dbReference>